<feature type="compositionally biased region" description="Pro residues" evidence="3">
    <location>
        <begin position="145"/>
        <end position="156"/>
    </location>
</feature>
<dbReference type="InterPro" id="IPR058889">
    <property type="entry name" value="WHD_SOWAHA-C"/>
</dbReference>
<dbReference type="OrthoDB" id="60433at2759"/>
<accession>A0A8S1C6M5</accession>
<feature type="region of interest" description="Disordered" evidence="3">
    <location>
        <begin position="435"/>
        <end position="454"/>
    </location>
</feature>
<evidence type="ECO:0000256" key="2">
    <source>
        <dbReference type="ARBA" id="ARBA00023043"/>
    </source>
</evidence>
<dbReference type="Pfam" id="PF25877">
    <property type="entry name" value="WHD_SOWAH"/>
    <property type="match status" value="1"/>
</dbReference>
<evidence type="ECO:0000313" key="5">
    <source>
        <dbReference type="EMBL" id="CAB3363811.1"/>
    </source>
</evidence>
<sequence length="574" mass="63360">MAAPEELSMLSIRKFMLSRGGTVTNHELVRHFKYFLTNEESKVHAKMYFKEYVNTLAHISKNEHGEKYLTLKPRYQGPIESTGFGSPAGGLVRNLGPSSPSPSFSGSLLSVSALSQENLMESPGRVPPPYRPPPPPAVSPRSSPSCPPPYIGPPPAYRVVEGQEAENGGLPPPPVPPRRRSSDKGFGSKENLLQPVPEVPMEVVLRPKTEGQETDREQPQKRESASSVEKEPEAKISVKERTQKFNRMASEGDMRQVLQQVNKKKVDKADEEETRPLDQKDREWLIKASQVDYQALAKLAVEKPKLVHLTSLKEARQLLGTDTPEKMLVACSVVLLQLQLSLALNMLASDEINDVLRVQAMSQGVFGRRLSLMRHDVLETAESATPPEIFQVVAGIPQNGLGNPVASEILKNYGKASKKKSSVYKKPLVKTPSGSYTPELLECDNSDQTSESSQVTITEIIPTAEQNAKRKRSSESSKFIDRRRANIIRSLKKDPASTTTSKPNVSTVDESLVAQDNDKVDSSLSRLEDAEGDKNDNIEEDDTGANFDSEVPSEIIKTVHFHRSVISHSVFPGE</sequence>
<dbReference type="AlphaFoldDB" id="A0A8S1C6M5"/>
<dbReference type="EMBL" id="CADEPI010000013">
    <property type="protein sequence ID" value="CAB3363811.1"/>
    <property type="molecule type" value="Genomic_DNA"/>
</dbReference>
<feature type="compositionally biased region" description="Basic and acidic residues" evidence="3">
    <location>
        <begin position="205"/>
        <end position="241"/>
    </location>
</feature>
<reference evidence="5 6" key="1">
    <citation type="submission" date="2020-04" db="EMBL/GenBank/DDBJ databases">
        <authorList>
            <person name="Alioto T."/>
            <person name="Alioto T."/>
            <person name="Gomez Garrido J."/>
        </authorList>
    </citation>
    <scope>NUCLEOTIDE SEQUENCE [LARGE SCALE GENOMIC DNA]</scope>
</reference>
<dbReference type="Proteomes" id="UP000494165">
    <property type="component" value="Unassembled WGS sequence"/>
</dbReference>
<keyword evidence="2" id="KW-0040">ANK repeat</keyword>
<name>A0A8S1C6M5_9INSE</name>
<gene>
    <name evidence="5" type="ORF">CLODIP_2_CD09908</name>
</gene>
<feature type="compositionally biased region" description="Polar residues" evidence="3">
    <location>
        <begin position="496"/>
        <end position="509"/>
    </location>
</feature>
<keyword evidence="6" id="KW-1185">Reference proteome</keyword>
<feature type="region of interest" description="Disordered" evidence="3">
    <location>
        <begin position="118"/>
        <end position="241"/>
    </location>
</feature>
<organism evidence="5 6">
    <name type="scientific">Cloeon dipterum</name>
    <dbReference type="NCBI Taxonomy" id="197152"/>
    <lineage>
        <taxon>Eukaryota</taxon>
        <taxon>Metazoa</taxon>
        <taxon>Ecdysozoa</taxon>
        <taxon>Arthropoda</taxon>
        <taxon>Hexapoda</taxon>
        <taxon>Insecta</taxon>
        <taxon>Pterygota</taxon>
        <taxon>Palaeoptera</taxon>
        <taxon>Ephemeroptera</taxon>
        <taxon>Pisciforma</taxon>
        <taxon>Baetidae</taxon>
        <taxon>Cloeon</taxon>
    </lineage>
</organism>
<dbReference type="PANTHER" id="PTHR14491:SF7">
    <property type="entry name" value="SOSONDOWAH, ISOFORM G"/>
    <property type="match status" value="1"/>
</dbReference>
<keyword evidence="1" id="KW-0677">Repeat</keyword>
<evidence type="ECO:0000313" key="6">
    <source>
        <dbReference type="Proteomes" id="UP000494165"/>
    </source>
</evidence>
<dbReference type="PANTHER" id="PTHR14491">
    <property type="entry name" value="SOSONDOWAH, ISOFORM G"/>
    <property type="match status" value="1"/>
</dbReference>
<proteinExistence type="predicted"/>
<evidence type="ECO:0000259" key="4">
    <source>
        <dbReference type="Pfam" id="PF25877"/>
    </source>
</evidence>
<feature type="domain" description="SOWAHA-C winged helix-turn-helix" evidence="4">
    <location>
        <begin position="6"/>
        <end position="81"/>
    </location>
</feature>
<evidence type="ECO:0000256" key="1">
    <source>
        <dbReference type="ARBA" id="ARBA00022737"/>
    </source>
</evidence>
<feature type="region of interest" description="Disordered" evidence="3">
    <location>
        <begin position="490"/>
        <end position="547"/>
    </location>
</feature>
<feature type="compositionally biased region" description="Basic and acidic residues" evidence="3">
    <location>
        <begin position="516"/>
        <end position="537"/>
    </location>
</feature>
<comment type="caution">
    <text evidence="5">The sequence shown here is derived from an EMBL/GenBank/DDBJ whole genome shotgun (WGS) entry which is preliminary data.</text>
</comment>
<evidence type="ECO:0000256" key="3">
    <source>
        <dbReference type="SAM" id="MobiDB-lite"/>
    </source>
</evidence>
<feature type="compositionally biased region" description="Pro residues" evidence="3">
    <location>
        <begin position="125"/>
        <end position="138"/>
    </location>
</feature>
<protein>
    <recommendedName>
        <fullName evidence="4">SOWAHA-C winged helix-turn-helix domain-containing protein</fullName>
    </recommendedName>
</protein>